<sequence>MSDVYNTTMEASKLVTRKFKKSIDERIQNGKEDLRNLPALNSEETQNKNPEEIDIGRRLIPETSNYHLLQRIHSYCWQKTMREYWTTRDQSKNLYFCKVVAKPTQTLSIGA</sequence>
<dbReference type="AlphaFoldDB" id="A0AAW1IYW3"/>
<proteinExistence type="predicted"/>
<protein>
    <submittedName>
        <fullName evidence="1">Uncharacterized protein</fullName>
    </submittedName>
</protein>
<name>A0AAW1IYW3_POPJA</name>
<dbReference type="EMBL" id="JASPKY010000484">
    <property type="protein sequence ID" value="KAK9695360.1"/>
    <property type="molecule type" value="Genomic_DNA"/>
</dbReference>
<comment type="caution">
    <text evidence="1">The sequence shown here is derived from an EMBL/GenBank/DDBJ whole genome shotgun (WGS) entry which is preliminary data.</text>
</comment>
<organism evidence="1 2">
    <name type="scientific">Popillia japonica</name>
    <name type="common">Japanese beetle</name>
    <dbReference type="NCBI Taxonomy" id="7064"/>
    <lineage>
        <taxon>Eukaryota</taxon>
        <taxon>Metazoa</taxon>
        <taxon>Ecdysozoa</taxon>
        <taxon>Arthropoda</taxon>
        <taxon>Hexapoda</taxon>
        <taxon>Insecta</taxon>
        <taxon>Pterygota</taxon>
        <taxon>Neoptera</taxon>
        <taxon>Endopterygota</taxon>
        <taxon>Coleoptera</taxon>
        <taxon>Polyphaga</taxon>
        <taxon>Scarabaeiformia</taxon>
        <taxon>Scarabaeidae</taxon>
        <taxon>Rutelinae</taxon>
        <taxon>Popillia</taxon>
    </lineage>
</organism>
<accession>A0AAW1IYW3</accession>
<dbReference type="Proteomes" id="UP001458880">
    <property type="component" value="Unassembled WGS sequence"/>
</dbReference>
<reference evidence="1 2" key="1">
    <citation type="journal article" date="2024" name="BMC Genomics">
        <title>De novo assembly and annotation of Popillia japonica's genome with initial clues to its potential as an invasive pest.</title>
        <authorList>
            <person name="Cucini C."/>
            <person name="Boschi S."/>
            <person name="Funari R."/>
            <person name="Cardaioli E."/>
            <person name="Iannotti N."/>
            <person name="Marturano G."/>
            <person name="Paoli F."/>
            <person name="Bruttini M."/>
            <person name="Carapelli A."/>
            <person name="Frati F."/>
            <person name="Nardi F."/>
        </authorList>
    </citation>
    <scope>NUCLEOTIDE SEQUENCE [LARGE SCALE GENOMIC DNA]</scope>
    <source>
        <strain evidence="1">DMR45628</strain>
    </source>
</reference>
<evidence type="ECO:0000313" key="1">
    <source>
        <dbReference type="EMBL" id="KAK9695360.1"/>
    </source>
</evidence>
<evidence type="ECO:0000313" key="2">
    <source>
        <dbReference type="Proteomes" id="UP001458880"/>
    </source>
</evidence>
<gene>
    <name evidence="1" type="ORF">QE152_g32629</name>
</gene>
<keyword evidence="2" id="KW-1185">Reference proteome</keyword>